<dbReference type="AlphaFoldDB" id="A0A098VVR3"/>
<feature type="domain" description="NF-X1-type" evidence="11">
    <location>
        <begin position="479"/>
        <end position="498"/>
    </location>
</feature>
<organism evidence="12 13">
    <name type="scientific">Mitosporidium daphniae</name>
    <dbReference type="NCBI Taxonomy" id="1485682"/>
    <lineage>
        <taxon>Eukaryota</taxon>
        <taxon>Fungi</taxon>
        <taxon>Fungi incertae sedis</taxon>
        <taxon>Microsporidia</taxon>
        <taxon>Mitosporidium</taxon>
    </lineage>
</organism>
<evidence type="ECO:0000256" key="9">
    <source>
        <dbReference type="ARBA" id="ARBA00023242"/>
    </source>
</evidence>
<keyword evidence="9" id="KW-0539">Nucleus</keyword>
<keyword evidence="8" id="KW-0804">Transcription</keyword>
<feature type="domain" description="NF-X1-type" evidence="11">
    <location>
        <begin position="393"/>
        <end position="412"/>
    </location>
</feature>
<sequence length="753" mass="82970">MHGQIAPIWTCYRGCKSIFHLECLRAWGIATIGHSFQFSCPNCRCTSYDFTADVNGSPRCYCGKKEISVVKKKLSSSSLSCGAPCNAMRVGCHHPCPLQCHSGPCPPCSFMGSPEPCATGPPHHLAQRQRRCGSAPEEWYCNDACPRIYSNCFTNAHRCPSTKCHSKCEACPELISISCECSSLTTSPNIRCNRAFDILTSSAGRLSCQQRCKKYLLEEKSQCILICHPPSVSCASKIADACCFYGPIHPHSISCKCGKESLVINVGCATVEKTELGYVRRPTDTSNITCDNSCGKSFASCSKHLCDKKCCINDEDHVRCTQICNKRLACGKSSHRCLERCHPERPNCRPCPRPSFPDGWNCPCGKTKVEGPLGCSWVPPSCKFLCNRARESCDHSSIPHPCYSGDCPPCTMPVFPKCGCGRVVTYSVPCMFSGAMARCGLRCNKQYPDCPHTCASRCHWDVENCPPCPQKCQRKLNQCGHPCALVCGIHPGSCVCNATVSILCPCGRHKEEFACSESTPISCTDACLNAQRFSAFAEALNICNPQNIGRDDEFSIHAALIAWPMLMDVFTWARSRLEYLLMIEGIFSEHISSTSRKRWVDLPPAGPIKREMTIRIANNYHLQTIELDCSIRGSVRFGFPDDYPTTVPKVPSILLSKIVTSVSFYDVKVFLSTQKYDGGGKDDGEENNASQHPCGEILASVNNDLLELSFTDNGISNPSIQEESDSFCDKSLSDEDEETSWVVISTHNRPSNH</sequence>
<keyword evidence="4" id="KW-0677">Repeat</keyword>
<keyword evidence="3" id="KW-0479">Metal-binding</keyword>
<dbReference type="VEuPathDB" id="MicrosporidiaDB:DI09_118p50"/>
<dbReference type="PANTHER" id="PTHR12360">
    <property type="entry name" value="NUCLEAR TRANSCRIPTION FACTOR, X-BOX BINDING 1 NFX1"/>
    <property type="match status" value="1"/>
</dbReference>
<gene>
    <name evidence="12" type="ORF">DI09_118p50</name>
</gene>
<keyword evidence="6" id="KW-0862">Zinc</keyword>
<dbReference type="GO" id="GO:0000981">
    <property type="term" value="F:DNA-binding transcription factor activity, RNA polymerase II-specific"/>
    <property type="evidence" value="ECO:0007669"/>
    <property type="project" value="TreeGrafter"/>
</dbReference>
<dbReference type="GeneID" id="25258104"/>
<feature type="domain" description="NF-X1-type" evidence="11">
    <location>
        <begin position="330"/>
        <end position="353"/>
    </location>
</feature>
<dbReference type="RefSeq" id="XP_013239446.1">
    <property type="nucleotide sequence ID" value="XM_013383992.1"/>
</dbReference>
<comment type="similarity">
    <text evidence="2">Belongs to the NFX1 family.</text>
</comment>
<protein>
    <recommendedName>
        <fullName evidence="11">NF-X1-type domain-containing protein</fullName>
    </recommendedName>
</protein>
<accession>A0A098VVR3</accession>
<dbReference type="OrthoDB" id="6512771at2759"/>
<comment type="subcellular location">
    <subcellularLocation>
        <location evidence="1">Nucleus</location>
    </subcellularLocation>
</comment>
<proteinExistence type="inferred from homology"/>
<keyword evidence="5" id="KW-0863">Zinc-finger</keyword>
<dbReference type="PANTHER" id="PTHR12360:SF12">
    <property type="entry name" value="TRANSCRIPTIONAL REPRESSOR NF-X1"/>
    <property type="match status" value="1"/>
</dbReference>
<dbReference type="HOGENOM" id="CLU_369628_0_0_1"/>
<dbReference type="InterPro" id="IPR034078">
    <property type="entry name" value="NFX1_fam"/>
</dbReference>
<comment type="caution">
    <text evidence="12">The sequence shown here is derived from an EMBL/GenBank/DDBJ whole genome shotgun (WGS) entry which is preliminary data.</text>
</comment>
<reference evidence="12 13" key="1">
    <citation type="submission" date="2014-04" db="EMBL/GenBank/DDBJ databases">
        <title>A new species of microsporidia sheds light on the evolution of extreme parasitism.</title>
        <authorList>
            <person name="Haag K.L."/>
            <person name="James T.Y."/>
            <person name="Larsson R."/>
            <person name="Schaer T.M."/>
            <person name="Refardt D."/>
            <person name="Pombert J.-F."/>
            <person name="Ebert D."/>
        </authorList>
    </citation>
    <scope>NUCLEOTIDE SEQUENCE [LARGE SCALE GENOMIC DNA]</scope>
    <source>
        <strain evidence="12 13">UGP3</strain>
        <tissue evidence="12">Spores</tissue>
    </source>
</reference>
<evidence type="ECO:0000256" key="4">
    <source>
        <dbReference type="ARBA" id="ARBA00022737"/>
    </source>
</evidence>
<evidence type="ECO:0000256" key="10">
    <source>
        <dbReference type="SAM" id="MobiDB-lite"/>
    </source>
</evidence>
<dbReference type="GO" id="GO:0000977">
    <property type="term" value="F:RNA polymerase II transcription regulatory region sequence-specific DNA binding"/>
    <property type="evidence" value="ECO:0007669"/>
    <property type="project" value="TreeGrafter"/>
</dbReference>
<feature type="domain" description="NF-X1-type" evidence="11">
    <location>
        <begin position="450"/>
        <end position="470"/>
    </location>
</feature>
<feature type="compositionally biased region" description="Polar residues" evidence="10">
    <location>
        <begin position="742"/>
        <end position="753"/>
    </location>
</feature>
<dbReference type="EMBL" id="JMKJ01000020">
    <property type="protein sequence ID" value="KGG53010.1"/>
    <property type="molecule type" value="Genomic_DNA"/>
</dbReference>
<evidence type="ECO:0000256" key="1">
    <source>
        <dbReference type="ARBA" id="ARBA00004123"/>
    </source>
</evidence>
<evidence type="ECO:0000256" key="6">
    <source>
        <dbReference type="ARBA" id="ARBA00022833"/>
    </source>
</evidence>
<keyword evidence="7" id="KW-0805">Transcription regulation</keyword>
<evidence type="ECO:0000313" key="13">
    <source>
        <dbReference type="Proteomes" id="UP000029725"/>
    </source>
</evidence>
<feature type="region of interest" description="Disordered" evidence="10">
    <location>
        <begin position="715"/>
        <end position="753"/>
    </location>
</feature>
<evidence type="ECO:0000259" key="11">
    <source>
        <dbReference type="SMART" id="SM00438"/>
    </source>
</evidence>
<evidence type="ECO:0000256" key="2">
    <source>
        <dbReference type="ARBA" id="ARBA00007269"/>
    </source>
</evidence>
<name>A0A098VVR3_9MICR</name>
<dbReference type="Proteomes" id="UP000029725">
    <property type="component" value="Unassembled WGS sequence"/>
</dbReference>
<dbReference type="GO" id="GO:0005634">
    <property type="term" value="C:nucleus"/>
    <property type="evidence" value="ECO:0007669"/>
    <property type="project" value="UniProtKB-SubCell"/>
</dbReference>
<evidence type="ECO:0000256" key="8">
    <source>
        <dbReference type="ARBA" id="ARBA00023163"/>
    </source>
</evidence>
<evidence type="ECO:0000256" key="3">
    <source>
        <dbReference type="ARBA" id="ARBA00022723"/>
    </source>
</evidence>
<feature type="domain" description="NF-X1-type" evidence="11">
    <location>
        <begin position="92"/>
        <end position="110"/>
    </location>
</feature>
<dbReference type="SMART" id="SM00438">
    <property type="entry name" value="ZnF_NFX"/>
    <property type="match status" value="6"/>
</dbReference>
<dbReference type="GO" id="GO:0008270">
    <property type="term" value="F:zinc ion binding"/>
    <property type="evidence" value="ECO:0007669"/>
    <property type="project" value="UniProtKB-KW"/>
</dbReference>
<evidence type="ECO:0000256" key="5">
    <source>
        <dbReference type="ARBA" id="ARBA00022771"/>
    </source>
</evidence>
<keyword evidence="13" id="KW-1185">Reference proteome</keyword>
<evidence type="ECO:0000313" key="12">
    <source>
        <dbReference type="EMBL" id="KGG53010.1"/>
    </source>
</evidence>
<evidence type="ECO:0000256" key="7">
    <source>
        <dbReference type="ARBA" id="ARBA00023015"/>
    </source>
</evidence>
<dbReference type="InterPro" id="IPR000967">
    <property type="entry name" value="Znf_NFX1"/>
</dbReference>
<feature type="domain" description="NF-X1-type" evidence="11">
    <location>
        <begin position="301"/>
        <end position="322"/>
    </location>
</feature>